<evidence type="ECO:0000256" key="4">
    <source>
        <dbReference type="PIRSR" id="PIRSR000106-2"/>
    </source>
</evidence>
<dbReference type="PANTHER" id="PTHR23406">
    <property type="entry name" value="MALIC ENZYME-RELATED"/>
    <property type="match status" value="1"/>
</dbReference>
<dbReference type="PANTHER" id="PTHR23406:SF34">
    <property type="entry name" value="NAD-DEPENDENT MALIC ENZYME, MITOCHONDRIAL"/>
    <property type="match status" value="1"/>
</dbReference>
<gene>
    <name evidence="8" type="ORF">PLBR_LOCUS1198</name>
</gene>
<comment type="cofactor">
    <cofactor evidence="5">
        <name>Mg(2+)</name>
        <dbReference type="ChEBI" id="CHEBI:18420"/>
    </cofactor>
    <cofactor evidence="5">
        <name>Mn(2+)</name>
        <dbReference type="ChEBI" id="CHEBI:29035"/>
    </cofactor>
    <text evidence="5">Divalent metal cations. Prefers magnesium or manganese.</text>
</comment>
<protein>
    <recommendedName>
        <fullName evidence="10">Malic enzyme</fullName>
    </recommendedName>
</protein>
<keyword evidence="8" id="KW-0496">Mitochondrion</keyword>
<keyword evidence="5" id="KW-0479">Metal-binding</keyword>
<evidence type="ECO:0000256" key="2">
    <source>
        <dbReference type="ARBA" id="ARBA00023027"/>
    </source>
</evidence>
<feature type="binding site" evidence="4">
    <location>
        <position position="444"/>
    </location>
    <ligand>
        <name>(S)-malate</name>
        <dbReference type="ChEBI" id="CHEBI:15589"/>
    </ligand>
</feature>
<evidence type="ECO:0000256" key="3">
    <source>
        <dbReference type="PIRSR" id="PIRSR000106-1"/>
    </source>
</evidence>
<dbReference type="InterPro" id="IPR012301">
    <property type="entry name" value="Malic_N_dom"/>
</dbReference>
<dbReference type="Pfam" id="PF03949">
    <property type="entry name" value="Malic_M"/>
    <property type="match status" value="1"/>
</dbReference>
<dbReference type="GO" id="GO:0016616">
    <property type="term" value="F:oxidoreductase activity, acting on the CH-OH group of donors, NAD or NADP as acceptor"/>
    <property type="evidence" value="ECO:0007669"/>
    <property type="project" value="InterPro"/>
</dbReference>
<keyword evidence="2" id="KW-0520">NAD</keyword>
<feature type="binding site" evidence="4">
    <location>
        <position position="400"/>
    </location>
    <ligand>
        <name>(S)-malate</name>
        <dbReference type="ChEBI" id="CHEBI:15589"/>
    </ligand>
</feature>
<dbReference type="InterPro" id="IPR012302">
    <property type="entry name" value="Malic_NAD-bd"/>
</dbReference>
<feature type="binding site" evidence="4">
    <location>
        <position position="141"/>
    </location>
    <ligand>
        <name>(S)-malate</name>
        <dbReference type="ChEBI" id="CHEBI:15589"/>
    </ligand>
</feature>
<geneLocation type="mitochondrion" evidence="8"/>
<dbReference type="GO" id="GO:0004470">
    <property type="term" value="F:malic enzyme activity"/>
    <property type="evidence" value="ECO:0007669"/>
    <property type="project" value="InterPro"/>
</dbReference>
<evidence type="ECO:0000259" key="6">
    <source>
        <dbReference type="SMART" id="SM00919"/>
    </source>
</evidence>
<comment type="similarity">
    <text evidence="1">Belongs to the malic enzymes family.</text>
</comment>
<evidence type="ECO:0000313" key="8">
    <source>
        <dbReference type="EMBL" id="SPQ93983.1"/>
    </source>
</evidence>
<feature type="binding site" evidence="5">
    <location>
        <position position="257"/>
    </location>
    <ligand>
        <name>a divalent metal cation</name>
        <dbReference type="ChEBI" id="CHEBI:60240"/>
    </ligand>
</feature>
<evidence type="ECO:0000313" key="9">
    <source>
        <dbReference type="Proteomes" id="UP000290189"/>
    </source>
</evidence>
<feature type="domain" description="Malic enzyme NAD-binding" evidence="6">
    <location>
        <begin position="258"/>
        <end position="513"/>
    </location>
</feature>
<dbReference type="EMBL" id="OVEO01000002">
    <property type="protein sequence ID" value="SPQ93983.1"/>
    <property type="molecule type" value="Genomic_DNA"/>
</dbReference>
<dbReference type="InterPro" id="IPR046346">
    <property type="entry name" value="Aminoacid_DH-like_N_sf"/>
</dbReference>
<dbReference type="InterPro" id="IPR037062">
    <property type="entry name" value="Malic_N_dom_sf"/>
</dbReference>
<dbReference type="PRINTS" id="PR00072">
    <property type="entry name" value="MALOXRDTASE"/>
</dbReference>
<dbReference type="PIRSF" id="PIRSF000106">
    <property type="entry name" value="ME"/>
    <property type="match status" value="1"/>
</dbReference>
<dbReference type="GO" id="GO:0046872">
    <property type="term" value="F:metal ion binding"/>
    <property type="evidence" value="ECO:0007669"/>
    <property type="project" value="UniProtKB-KW"/>
</dbReference>
<dbReference type="Gene3D" id="3.40.50.10380">
    <property type="entry name" value="Malic enzyme, N-terminal domain"/>
    <property type="match status" value="1"/>
</dbReference>
<dbReference type="SMART" id="SM00919">
    <property type="entry name" value="Malic_M"/>
    <property type="match status" value="1"/>
</dbReference>
<dbReference type="SUPFAM" id="SSF51735">
    <property type="entry name" value="NAD(P)-binding Rossmann-fold domains"/>
    <property type="match status" value="1"/>
</dbReference>
<feature type="binding site" evidence="5">
    <location>
        <position position="234"/>
    </location>
    <ligand>
        <name>a divalent metal cation</name>
        <dbReference type="ChEBI" id="CHEBI:60240"/>
    </ligand>
</feature>
<feature type="active site" description="Proton donor" evidence="3">
    <location>
        <position position="88"/>
    </location>
</feature>
<dbReference type="InterPro" id="IPR036291">
    <property type="entry name" value="NAD(P)-bd_dom_sf"/>
</dbReference>
<dbReference type="NCBIfam" id="NF010052">
    <property type="entry name" value="PRK13529.1"/>
    <property type="match status" value="1"/>
</dbReference>
<evidence type="ECO:0000256" key="1">
    <source>
        <dbReference type="ARBA" id="ARBA00008785"/>
    </source>
</evidence>
<dbReference type="CDD" id="cd05312">
    <property type="entry name" value="NAD_bind_1_malic_enz"/>
    <property type="match status" value="1"/>
</dbReference>
<accession>A0A3P3Y1D3</accession>
<dbReference type="FunFam" id="3.40.50.720:FF:000635">
    <property type="entry name" value="NADP-dependent malic enzyme"/>
    <property type="match status" value="1"/>
</dbReference>
<sequence>MVDGRTALTGTAALAMSVPDREDRRLVGLVAPAVQSRALQVQRCLRYLDAIDDRLQRFAFMQRLHSSDVDLFYMLLMTHPDTILPIVYTPAVGLACQQWSHMYFEPQGLYVPISARGAVRKVVDNWPGDEVDVVVFTDGGRILGLGDLGANGMGIPIGKLALYVAFAGISPRRVLPVCLDVGTDNEQLLNDDLYIGLKQRRSATSFEEYDAFVGEFMDAMADRFGRTTLMQFEDFGTQTALYLLGKYRSRFTTFNDDVQGTAVMTLAGVMSSLPLLASPHLHEQRIVFFGAGSAGIGIADMISKAISVSGGISFEEARRRVWAVDSRGLIVANRPGRPLEPYKQGYAHEHEHIKDLLDIVNAIRPSILIGVSSQAGAFNEQILAAMAMINKRPVVFALSNPTSQSECTAEMAIVHTEGRALFASGSPFPPVTYRGKEFDTSQANNVYVFPGIGLGALASQALQISDDMMVVAAKALSSLVTDADRERGNLFPPMDGLRRVSARIGTAVAEAAFRSGLASIPRPDDVSLAVRRTMVYDPTQCLVSKM</sequence>
<dbReference type="SUPFAM" id="SSF53223">
    <property type="entry name" value="Aminoacid dehydrogenase-like, N-terminal domain"/>
    <property type="match status" value="1"/>
</dbReference>
<dbReference type="GO" id="GO:0051287">
    <property type="term" value="F:NAD binding"/>
    <property type="evidence" value="ECO:0007669"/>
    <property type="project" value="InterPro"/>
</dbReference>
<dbReference type="Pfam" id="PF00390">
    <property type="entry name" value="malic"/>
    <property type="match status" value="1"/>
</dbReference>
<dbReference type="AlphaFoldDB" id="A0A3P3Y1D3"/>
<dbReference type="Proteomes" id="UP000290189">
    <property type="component" value="Unassembled WGS sequence"/>
</dbReference>
<evidence type="ECO:0008006" key="10">
    <source>
        <dbReference type="Google" id="ProtNLM"/>
    </source>
</evidence>
<evidence type="ECO:0000259" key="7">
    <source>
        <dbReference type="SMART" id="SM01274"/>
    </source>
</evidence>
<evidence type="ECO:0000256" key="5">
    <source>
        <dbReference type="PIRSR" id="PIRSR000106-3"/>
    </source>
</evidence>
<feature type="domain" description="Malic enzyme N-terminal" evidence="7">
    <location>
        <begin position="65"/>
        <end position="248"/>
    </location>
</feature>
<dbReference type="Gene3D" id="3.40.50.720">
    <property type="entry name" value="NAD(P)-binding Rossmann-like Domain"/>
    <property type="match status" value="1"/>
</dbReference>
<organism evidence="8 9">
    <name type="scientific">Plasmodiophora brassicae</name>
    <name type="common">Clubroot disease agent</name>
    <dbReference type="NCBI Taxonomy" id="37360"/>
    <lineage>
        <taxon>Eukaryota</taxon>
        <taxon>Sar</taxon>
        <taxon>Rhizaria</taxon>
        <taxon>Endomyxa</taxon>
        <taxon>Phytomyxea</taxon>
        <taxon>Plasmodiophorida</taxon>
        <taxon>Plasmodiophoridae</taxon>
        <taxon>Plasmodiophora</taxon>
    </lineage>
</organism>
<dbReference type="SMART" id="SM01274">
    <property type="entry name" value="malic"/>
    <property type="match status" value="1"/>
</dbReference>
<proteinExistence type="inferred from homology"/>
<name>A0A3P3Y1D3_PLABS</name>
<dbReference type="InterPro" id="IPR001891">
    <property type="entry name" value="Malic_OxRdtase"/>
</dbReference>
<feature type="active site" description="Proton acceptor" evidence="3">
    <location>
        <position position="159"/>
    </location>
</feature>
<reference evidence="8 9" key="1">
    <citation type="submission" date="2018-03" db="EMBL/GenBank/DDBJ databases">
        <authorList>
            <person name="Fogelqvist J."/>
        </authorList>
    </citation>
    <scope>NUCLEOTIDE SEQUENCE [LARGE SCALE GENOMIC DNA]</scope>
</reference>
<dbReference type="GO" id="GO:0006108">
    <property type="term" value="P:malate metabolic process"/>
    <property type="evidence" value="ECO:0007669"/>
    <property type="project" value="TreeGrafter"/>
</dbReference>
<feature type="binding site" evidence="5">
    <location>
        <position position="233"/>
    </location>
    <ligand>
        <name>a divalent metal cation</name>
        <dbReference type="ChEBI" id="CHEBI:60240"/>
    </ligand>
</feature>